<dbReference type="OrthoDB" id="10004800at2"/>
<feature type="transmembrane region" description="Helical" evidence="1">
    <location>
        <begin position="143"/>
        <end position="167"/>
    </location>
</feature>
<protein>
    <submittedName>
        <fullName evidence="3">Uncharacterized protein</fullName>
    </submittedName>
</protein>
<organism evidence="3 4">
    <name type="scientific">Mycoplasmopsis caviae</name>
    <dbReference type="NCBI Taxonomy" id="55603"/>
    <lineage>
        <taxon>Bacteria</taxon>
        <taxon>Bacillati</taxon>
        <taxon>Mycoplasmatota</taxon>
        <taxon>Mycoplasmoidales</taxon>
        <taxon>Metamycoplasmataceae</taxon>
        <taxon>Mycoplasmopsis</taxon>
    </lineage>
</organism>
<evidence type="ECO:0000313" key="5">
    <source>
        <dbReference type="Proteomes" id="UP001058569"/>
    </source>
</evidence>
<accession>A0A3P8L6T6</accession>
<feature type="transmembrane region" description="Helical" evidence="1">
    <location>
        <begin position="44"/>
        <end position="75"/>
    </location>
</feature>
<dbReference type="EMBL" id="UZVY01000001">
    <property type="protein sequence ID" value="VDR41745.1"/>
    <property type="molecule type" value="Genomic_DNA"/>
</dbReference>
<feature type="transmembrane region" description="Helical" evidence="1">
    <location>
        <begin position="96"/>
        <end position="123"/>
    </location>
</feature>
<evidence type="ECO:0000313" key="2">
    <source>
        <dbReference type="EMBL" id="UUD35478.1"/>
    </source>
</evidence>
<gene>
    <name evidence="3" type="ORF">NCTC10126_00228</name>
    <name evidence="2" type="ORF">NPA07_01220</name>
</gene>
<keyword evidence="1" id="KW-0812">Transmembrane</keyword>
<dbReference type="AlphaFoldDB" id="A0A3P8L6T6"/>
<proteinExistence type="predicted"/>
<dbReference type="RefSeq" id="WP_126118017.1">
    <property type="nucleotide sequence ID" value="NZ_CP101806.1"/>
</dbReference>
<dbReference type="Proteomes" id="UP000280036">
    <property type="component" value="Unassembled WGS sequence"/>
</dbReference>
<evidence type="ECO:0000256" key="1">
    <source>
        <dbReference type="SAM" id="Phobius"/>
    </source>
</evidence>
<feature type="transmembrane region" description="Helical" evidence="1">
    <location>
        <begin position="12"/>
        <end position="32"/>
    </location>
</feature>
<sequence>MFRTLKEKYITLTVIFALTCILTIISAALLAAGRFETYIEGNLVLIAGVNLGVLVATVIFTMFTTATIVLTFILYNLKMAKRIEDFKRFKYAKLTLIFVFVALILYSIATTSAFLYFVLGLVVKNMKNANLNLVSVFSDIFSVLFYLTILVGLGLIVTYYVLFNIIYKNISRARREQAKKNE</sequence>
<keyword evidence="1" id="KW-1133">Transmembrane helix</keyword>
<dbReference type="EMBL" id="CP101806">
    <property type="protein sequence ID" value="UUD35478.1"/>
    <property type="molecule type" value="Genomic_DNA"/>
</dbReference>
<keyword evidence="1" id="KW-0472">Membrane</keyword>
<name>A0A3P8L6T6_9BACT</name>
<reference evidence="3 4" key="1">
    <citation type="submission" date="2018-12" db="EMBL/GenBank/DDBJ databases">
        <authorList>
            <consortium name="Pathogen Informatics"/>
        </authorList>
    </citation>
    <scope>NUCLEOTIDE SEQUENCE [LARGE SCALE GENOMIC DNA]</scope>
    <source>
        <strain evidence="3 4">NCTC10126</strain>
    </source>
</reference>
<evidence type="ECO:0000313" key="4">
    <source>
        <dbReference type="Proteomes" id="UP000280036"/>
    </source>
</evidence>
<reference evidence="2" key="2">
    <citation type="submission" date="2022-07" db="EMBL/GenBank/DDBJ databases">
        <title>Complete genome of Mycoplasma caviae type strain G122.</title>
        <authorList>
            <person name="Spergser J."/>
        </authorList>
    </citation>
    <scope>NUCLEOTIDE SEQUENCE</scope>
    <source>
        <strain evidence="2">G122</strain>
    </source>
</reference>
<dbReference type="Proteomes" id="UP001058569">
    <property type="component" value="Chromosome"/>
</dbReference>
<evidence type="ECO:0000313" key="3">
    <source>
        <dbReference type="EMBL" id="VDR41745.1"/>
    </source>
</evidence>
<keyword evidence="5" id="KW-1185">Reference proteome</keyword>